<dbReference type="PROSITE" id="PS50023">
    <property type="entry name" value="LIM_DOMAIN_2"/>
    <property type="match status" value="2"/>
</dbReference>
<keyword evidence="7" id="KW-1185">Reference proteome</keyword>
<dbReference type="EMBL" id="JBBXMP010000096">
    <property type="protein sequence ID" value="KAL0062783.1"/>
    <property type="molecule type" value="Genomic_DNA"/>
</dbReference>
<accession>A0ABR2ZMZ8</accession>
<evidence type="ECO:0000256" key="1">
    <source>
        <dbReference type="ARBA" id="ARBA00022723"/>
    </source>
</evidence>
<feature type="compositionally biased region" description="Polar residues" evidence="4">
    <location>
        <begin position="370"/>
        <end position="381"/>
    </location>
</feature>
<dbReference type="PROSITE" id="PS00478">
    <property type="entry name" value="LIM_DOMAIN_1"/>
    <property type="match status" value="1"/>
</dbReference>
<dbReference type="Proteomes" id="UP001437256">
    <property type="component" value="Unassembled WGS sequence"/>
</dbReference>
<feature type="compositionally biased region" description="Low complexity" evidence="4">
    <location>
        <begin position="100"/>
        <end position="130"/>
    </location>
</feature>
<name>A0ABR2ZMZ8_9AGAR</name>
<feature type="compositionally biased region" description="Polar residues" evidence="4">
    <location>
        <begin position="473"/>
        <end position="489"/>
    </location>
</feature>
<evidence type="ECO:0000259" key="5">
    <source>
        <dbReference type="PROSITE" id="PS50023"/>
    </source>
</evidence>
<dbReference type="InterPro" id="IPR001781">
    <property type="entry name" value="Znf_LIM"/>
</dbReference>
<keyword evidence="1 3" id="KW-0479">Metal-binding</keyword>
<reference evidence="6 7" key="1">
    <citation type="submission" date="2024-05" db="EMBL/GenBank/DDBJ databases">
        <title>A draft genome resource for the thread blight pathogen Marasmius tenuissimus strain MS-2.</title>
        <authorList>
            <person name="Yulfo-Soto G.E."/>
            <person name="Baruah I.K."/>
            <person name="Amoako-Attah I."/>
            <person name="Bukari Y."/>
            <person name="Meinhardt L.W."/>
            <person name="Bailey B.A."/>
            <person name="Cohen S.P."/>
        </authorList>
    </citation>
    <scope>NUCLEOTIDE SEQUENCE [LARGE SCALE GENOMIC DNA]</scope>
    <source>
        <strain evidence="6 7">MS-2</strain>
    </source>
</reference>
<feature type="compositionally biased region" description="Low complexity" evidence="4">
    <location>
        <begin position="663"/>
        <end position="675"/>
    </location>
</feature>
<keyword evidence="3" id="KW-0440">LIM domain</keyword>
<feature type="compositionally biased region" description="Pro residues" evidence="4">
    <location>
        <begin position="587"/>
        <end position="604"/>
    </location>
</feature>
<dbReference type="CDD" id="cd08368">
    <property type="entry name" value="LIM"/>
    <property type="match status" value="3"/>
</dbReference>
<feature type="compositionally biased region" description="Pro residues" evidence="4">
    <location>
        <begin position="131"/>
        <end position="145"/>
    </location>
</feature>
<evidence type="ECO:0000256" key="2">
    <source>
        <dbReference type="ARBA" id="ARBA00022833"/>
    </source>
</evidence>
<feature type="compositionally biased region" description="Polar residues" evidence="4">
    <location>
        <begin position="325"/>
        <end position="334"/>
    </location>
</feature>
<feature type="compositionally biased region" description="Polar residues" evidence="4">
    <location>
        <begin position="62"/>
        <end position="86"/>
    </location>
</feature>
<feature type="compositionally biased region" description="Low complexity" evidence="4">
    <location>
        <begin position="335"/>
        <end position="344"/>
    </location>
</feature>
<feature type="compositionally biased region" description="Pro residues" evidence="4">
    <location>
        <begin position="1"/>
        <end position="12"/>
    </location>
</feature>
<gene>
    <name evidence="6" type="ORF">AAF712_010321</name>
</gene>
<protein>
    <recommendedName>
        <fullName evidence="5">LIM zinc-binding domain-containing protein</fullName>
    </recommendedName>
</protein>
<feature type="compositionally biased region" description="Polar residues" evidence="4">
    <location>
        <begin position="522"/>
        <end position="536"/>
    </location>
</feature>
<feature type="compositionally biased region" description="Basic and acidic residues" evidence="4">
    <location>
        <begin position="616"/>
        <end position="634"/>
    </location>
</feature>
<organism evidence="6 7">
    <name type="scientific">Marasmius tenuissimus</name>
    <dbReference type="NCBI Taxonomy" id="585030"/>
    <lineage>
        <taxon>Eukaryota</taxon>
        <taxon>Fungi</taxon>
        <taxon>Dikarya</taxon>
        <taxon>Basidiomycota</taxon>
        <taxon>Agaricomycotina</taxon>
        <taxon>Agaricomycetes</taxon>
        <taxon>Agaricomycetidae</taxon>
        <taxon>Agaricales</taxon>
        <taxon>Marasmiineae</taxon>
        <taxon>Marasmiaceae</taxon>
        <taxon>Marasmius</taxon>
    </lineage>
</organism>
<feature type="domain" description="LIM zinc-binding" evidence="5">
    <location>
        <begin position="955"/>
        <end position="1016"/>
    </location>
</feature>
<evidence type="ECO:0000313" key="7">
    <source>
        <dbReference type="Proteomes" id="UP001437256"/>
    </source>
</evidence>
<feature type="compositionally biased region" description="Low complexity" evidence="4">
    <location>
        <begin position="551"/>
        <end position="586"/>
    </location>
</feature>
<feature type="compositionally biased region" description="Low complexity" evidence="4">
    <location>
        <begin position="782"/>
        <end position="791"/>
    </location>
</feature>
<dbReference type="PANTHER" id="PTHR24216">
    <property type="entry name" value="PAXILLIN-RELATED"/>
    <property type="match status" value="1"/>
</dbReference>
<evidence type="ECO:0000256" key="3">
    <source>
        <dbReference type="PROSITE-ProRule" id="PRU00125"/>
    </source>
</evidence>
<feature type="compositionally biased region" description="Low complexity" evidence="4">
    <location>
        <begin position="19"/>
        <end position="47"/>
    </location>
</feature>
<feature type="compositionally biased region" description="Polar residues" evidence="4">
    <location>
        <begin position="638"/>
        <end position="649"/>
    </location>
</feature>
<dbReference type="SMART" id="SM00132">
    <property type="entry name" value="LIM"/>
    <property type="match status" value="3"/>
</dbReference>
<comment type="caution">
    <text evidence="6">The sequence shown here is derived from an EMBL/GenBank/DDBJ whole genome shotgun (WGS) entry which is preliminary data.</text>
</comment>
<evidence type="ECO:0000256" key="4">
    <source>
        <dbReference type="SAM" id="MobiDB-lite"/>
    </source>
</evidence>
<proteinExistence type="predicted"/>
<evidence type="ECO:0000313" key="6">
    <source>
        <dbReference type="EMBL" id="KAL0062783.1"/>
    </source>
</evidence>
<feature type="region of interest" description="Disordered" evidence="4">
    <location>
        <begin position="1"/>
        <end position="795"/>
    </location>
</feature>
<feature type="compositionally biased region" description="Acidic residues" evidence="4">
    <location>
        <begin position="400"/>
        <end position="417"/>
    </location>
</feature>
<feature type="domain" description="LIM zinc-binding" evidence="5">
    <location>
        <begin position="798"/>
        <end position="858"/>
    </location>
</feature>
<sequence>MSRFPPPQPPPAHSQSFVQLQAQRLQQYQQQQQQQQQQIPRSRSPSPVKRRPSPPRFYGNAIGNTSNPPSPTKYQGQFQLPPTGSAPTGPPRSHGQIFAPPITTSQSQPSPTRSGPLQQQQQPVWAQQPPYSSPPPPPALPPSQQTPPQSQFQYNTPKSRLPNPILDPPSLSSATSPEPGQKFVPLWKRNANSSRIRGVNGSLDGGSVINPPPQQMARNTFSSPGSGLAPKPSVSSQQMDRTMAYSAPAPPQPAPRSTFEQPRPFTEKERFSSSSAMQSSPPQPRQMERTPASTPGGSYPPRGSTFSSQAPLPQPQPQQMARSPAFSTPTAGARSSSFASPSNSPERGGRRPLPSAPGPGSSAAPLPRPQTFTRSNGTSSGAPLPTQFGRGRPLQRNQPDEEESDSSEETDDEYGPSDEDKGGFVHYVQQRQSQQAFQMDRRMGASDPGSGRHTGGPRGPPTAGGNNAPRPPSMSSVAQSLPGTASTTLKFAAMSLDEQNGASSGGHWPSDLPRLPRGPGSNFASNGGSNIRQTSPREIPNLDDEPPPSRPLSAASSVASSSAFGYTGSRHSPSGSSVSSSSYYQPRPQPPLSSFPPQTPPPTQPQINIESPKPLGGRDRVGQVDVKRIGREAEQADQAGSFSRPNSAHTSRSSRPRKPQSPTPTTEIPMINISGIDGGNNGNRSRPPSGASVPMINISGIDDDDDPFGGPMINVSEPDDDHSASSRRGGGGGSASPTKIVFEVPGISIDKGSSGGIPRISVDDEDESNDHHNNHNHHRRPLPQQQQQVTPQPKPRGLICGGCHSSIVGRIVAAMGMKWHPGCFRCCVCDELLEHVSSYEGKDGRPYCHLDYHDAYAPRCYHCKTPIVEERFISLDDAALGKRTYHEQHFFCSECGDPFLSPSSASRHNRDRDYRNGGGEVAVCGDGFYEDDDVGFTVYKGYPYCEACHVRLRLPKCRKCKKPIRDHVEAVEALGGKWCWGCFCCDMCDKPFEEPAFYERNKKPYCEGCFSIIVRNEI</sequence>
<feature type="compositionally biased region" description="Polar residues" evidence="4">
    <location>
        <begin position="216"/>
        <end position="225"/>
    </location>
</feature>
<dbReference type="Gene3D" id="2.10.110.10">
    <property type="entry name" value="Cysteine Rich Protein"/>
    <property type="match status" value="3"/>
</dbReference>
<dbReference type="PANTHER" id="PTHR24216:SF8">
    <property type="entry name" value="PAXILLIN, ISOFORM F"/>
    <property type="match status" value="1"/>
</dbReference>
<dbReference type="SUPFAM" id="SSF57716">
    <property type="entry name" value="Glucocorticoid receptor-like (DNA-binding domain)"/>
    <property type="match status" value="3"/>
</dbReference>
<dbReference type="Pfam" id="PF00412">
    <property type="entry name" value="LIM"/>
    <property type="match status" value="2"/>
</dbReference>
<keyword evidence="2 3" id="KW-0862">Zinc</keyword>